<comment type="catalytic activity">
    <reaction evidence="9">
        <text>D-ribose + ATP = D-ribose 5-phosphate + ADP + H(+)</text>
        <dbReference type="Rhea" id="RHEA:13697"/>
        <dbReference type="ChEBI" id="CHEBI:15378"/>
        <dbReference type="ChEBI" id="CHEBI:30616"/>
        <dbReference type="ChEBI" id="CHEBI:47013"/>
        <dbReference type="ChEBI" id="CHEBI:78346"/>
        <dbReference type="ChEBI" id="CHEBI:456216"/>
        <dbReference type="EC" id="2.7.1.15"/>
    </reaction>
</comment>
<feature type="binding site" evidence="9">
    <location>
        <position position="179"/>
    </location>
    <ligand>
        <name>ATP</name>
        <dbReference type="ChEBI" id="CHEBI:30616"/>
    </ligand>
</feature>
<comment type="cofactor">
    <cofactor evidence="9">
        <name>Mg(2+)</name>
        <dbReference type="ChEBI" id="CHEBI:18420"/>
    </cofactor>
    <text evidence="9">Requires a divalent cation, most likely magnesium in vivo, as an electrophilic catalyst to aid phosphoryl group transfer. It is the chelate of the metal and the nucleotide that is the actual substrate.</text>
</comment>
<evidence type="ECO:0000256" key="1">
    <source>
        <dbReference type="ARBA" id="ARBA00022679"/>
    </source>
</evidence>
<dbReference type="SUPFAM" id="SSF53613">
    <property type="entry name" value="Ribokinase-like"/>
    <property type="match status" value="1"/>
</dbReference>
<feature type="binding site" evidence="9">
    <location>
        <begin position="38"/>
        <end position="42"/>
    </location>
    <ligand>
        <name>substrate</name>
    </ligand>
</feature>
<dbReference type="PANTHER" id="PTHR10584:SF166">
    <property type="entry name" value="RIBOKINASE"/>
    <property type="match status" value="1"/>
</dbReference>
<feature type="binding site" evidence="9">
    <location>
        <position position="234"/>
    </location>
    <ligand>
        <name>K(+)</name>
        <dbReference type="ChEBI" id="CHEBI:29103"/>
    </ligand>
</feature>
<dbReference type="GO" id="GO:0019303">
    <property type="term" value="P:D-ribose catabolic process"/>
    <property type="evidence" value="ECO:0007669"/>
    <property type="project" value="UniProtKB-UniRule"/>
</dbReference>
<organism evidence="11 12">
    <name type="scientific">Planktomarina temperata RCA23</name>
    <dbReference type="NCBI Taxonomy" id="666509"/>
    <lineage>
        <taxon>Bacteria</taxon>
        <taxon>Pseudomonadati</taxon>
        <taxon>Pseudomonadota</taxon>
        <taxon>Alphaproteobacteria</taxon>
        <taxon>Rhodobacterales</taxon>
        <taxon>Paracoccaceae</taxon>
        <taxon>Planktomarina</taxon>
    </lineage>
</organism>
<dbReference type="EMBL" id="CP003984">
    <property type="protein sequence ID" value="AII88561.1"/>
    <property type="molecule type" value="Genomic_DNA"/>
</dbReference>
<sequence length="291" mass="30457">MTVYNFGSINADYFYQVRHIPAPGETLAATDLDQGLGGKGANQSVAMVQAGADVVHLGAVGRDGDWLLERLVALGVARDSIARLSCASGHAIITVAADGENAITLFSGANTAMSEAQLTQWLAPIGAGDWLVMQNETAHQVHAARMARAQAARVVYSAAPFEAKAVAEVLPFVNILCANEYEVKALQQDLRISSLASLGLDGMLITYGAKGAAYHDFSADQVFEVAGIPVIPVDTTGAGDTFCGYFIGRLSLGDDPQTALTCANRAAALKVTRSGTADAIPNLQEVMEFAP</sequence>
<dbReference type="RefSeq" id="WP_044051088.1">
    <property type="nucleotide sequence ID" value="NZ_CP003984.1"/>
</dbReference>
<evidence type="ECO:0000313" key="11">
    <source>
        <dbReference type="EMBL" id="AII88561.1"/>
    </source>
</evidence>
<dbReference type="CDD" id="cd01174">
    <property type="entry name" value="ribokinase"/>
    <property type="match status" value="1"/>
</dbReference>
<keyword evidence="3 9" id="KW-0547">Nucleotide-binding</keyword>
<feature type="binding site" evidence="9">
    <location>
        <position position="240"/>
    </location>
    <ligand>
        <name>substrate</name>
    </ligand>
</feature>
<dbReference type="InterPro" id="IPR011611">
    <property type="entry name" value="PfkB_dom"/>
</dbReference>
<comment type="similarity">
    <text evidence="9">Belongs to the carbohydrate kinase PfkB family. Ribokinase subfamily.</text>
</comment>
<keyword evidence="12" id="KW-1185">Reference proteome</keyword>
<feature type="active site" description="Proton acceptor" evidence="9">
    <location>
        <position position="240"/>
    </location>
</feature>
<dbReference type="PANTHER" id="PTHR10584">
    <property type="entry name" value="SUGAR KINASE"/>
    <property type="match status" value="1"/>
</dbReference>
<dbReference type="Gene3D" id="3.40.1190.20">
    <property type="match status" value="1"/>
</dbReference>
<feature type="binding site" evidence="9">
    <location>
        <position position="264"/>
    </location>
    <ligand>
        <name>ATP</name>
        <dbReference type="ChEBI" id="CHEBI:30616"/>
    </ligand>
</feature>
<keyword evidence="2 9" id="KW-0479">Metal-binding</keyword>
<evidence type="ECO:0000259" key="10">
    <source>
        <dbReference type="Pfam" id="PF00294"/>
    </source>
</evidence>
<dbReference type="AlphaFoldDB" id="A0AAN0RLW9"/>
<dbReference type="KEGG" id="ptp:RCA23_c30610"/>
<keyword evidence="1 9" id="KW-0808">Transferase</keyword>
<evidence type="ECO:0000313" key="12">
    <source>
        <dbReference type="Proteomes" id="UP000028680"/>
    </source>
</evidence>
<keyword evidence="8 9" id="KW-0119">Carbohydrate metabolism</keyword>
<feature type="binding site" evidence="9">
    <location>
        <position position="273"/>
    </location>
    <ligand>
        <name>K(+)</name>
        <dbReference type="ChEBI" id="CHEBI:29103"/>
    </ligand>
</feature>
<evidence type="ECO:0000256" key="4">
    <source>
        <dbReference type="ARBA" id="ARBA00022777"/>
    </source>
</evidence>
<dbReference type="InterPro" id="IPR011877">
    <property type="entry name" value="Ribokinase"/>
</dbReference>
<reference evidence="11 12" key="1">
    <citation type="journal article" date="2014" name="ISME J.">
        <title>Adaptation of an abundant Roseobacter RCA organism to pelagic systems revealed by genomic and transcriptomic analyses.</title>
        <authorList>
            <person name="Voget S."/>
            <person name="Wemheuer B."/>
            <person name="Brinkhoff T."/>
            <person name="Vollmers J."/>
            <person name="Dietrich S."/>
            <person name="Giebel H.A."/>
            <person name="Beardsley C."/>
            <person name="Sardemann C."/>
            <person name="Bakenhus I."/>
            <person name="Billerbeck S."/>
            <person name="Daniel R."/>
            <person name="Simon M."/>
        </authorList>
    </citation>
    <scope>NUCLEOTIDE SEQUENCE [LARGE SCALE GENOMIC DNA]</scope>
    <source>
        <strain evidence="11 12">RCA23</strain>
    </source>
</reference>
<comment type="function">
    <text evidence="9">Catalyzes the phosphorylation of ribose at O-5 in a reaction requiring ATP and magnesium. The resulting D-ribose-5-phosphate can then be used either for sythesis of nucleotides, histidine, and tryptophan, or as a component of the pentose phosphate pathway.</text>
</comment>
<dbReference type="EC" id="2.7.1.15" evidence="9"/>
<protein>
    <recommendedName>
        <fullName evidence="9">Ribokinase</fullName>
        <shortName evidence="9">RK</shortName>
        <ecNumber evidence="9">2.7.1.15</ecNumber>
    </recommendedName>
</protein>
<comment type="subcellular location">
    <subcellularLocation>
        <location evidence="9">Cytoplasm</location>
    </subcellularLocation>
</comment>
<feature type="binding site" evidence="9">
    <location>
        <begin position="206"/>
        <end position="211"/>
    </location>
    <ligand>
        <name>ATP</name>
        <dbReference type="ChEBI" id="CHEBI:30616"/>
    </ligand>
</feature>
<accession>A0AAN0RLW9</accession>
<name>A0AAN0RLW9_9RHOB</name>
<dbReference type="InterPro" id="IPR029056">
    <property type="entry name" value="Ribokinase-like"/>
</dbReference>
<dbReference type="HAMAP" id="MF_01987">
    <property type="entry name" value="Ribokinase"/>
    <property type="match status" value="1"/>
</dbReference>
<evidence type="ECO:0000256" key="3">
    <source>
        <dbReference type="ARBA" id="ARBA00022741"/>
    </source>
</evidence>
<comment type="pathway">
    <text evidence="9">Carbohydrate metabolism; D-ribose degradation; D-ribose 5-phosphate from beta-D-ribopyranose: step 2/2.</text>
</comment>
<feature type="binding site" evidence="9">
    <location>
        <position position="236"/>
    </location>
    <ligand>
        <name>K(+)</name>
        <dbReference type="ChEBI" id="CHEBI:29103"/>
    </ligand>
</feature>
<feature type="binding site" evidence="9">
    <location>
        <begin position="239"/>
        <end position="240"/>
    </location>
    <ligand>
        <name>ATP</name>
        <dbReference type="ChEBI" id="CHEBI:30616"/>
    </ligand>
</feature>
<evidence type="ECO:0000256" key="2">
    <source>
        <dbReference type="ARBA" id="ARBA00022723"/>
    </source>
</evidence>
<dbReference type="InterPro" id="IPR002139">
    <property type="entry name" value="Ribo/fructo_kinase"/>
</dbReference>
<feature type="binding site" evidence="9">
    <location>
        <position position="275"/>
    </location>
    <ligand>
        <name>K(+)</name>
        <dbReference type="ChEBI" id="CHEBI:29103"/>
    </ligand>
</feature>
<comment type="subunit">
    <text evidence="9">Homodimer.</text>
</comment>
<dbReference type="GO" id="GO:0005737">
    <property type="term" value="C:cytoplasm"/>
    <property type="evidence" value="ECO:0007669"/>
    <property type="project" value="UniProtKB-SubCell"/>
</dbReference>
<feature type="binding site" evidence="9">
    <location>
        <position position="270"/>
    </location>
    <ligand>
        <name>K(+)</name>
        <dbReference type="ChEBI" id="CHEBI:29103"/>
    </ligand>
</feature>
<feature type="domain" description="Carbohydrate kinase PfkB" evidence="10">
    <location>
        <begin position="6"/>
        <end position="281"/>
    </location>
</feature>
<dbReference type="Proteomes" id="UP000028680">
    <property type="component" value="Chromosome"/>
</dbReference>
<dbReference type="GO" id="GO:0005524">
    <property type="term" value="F:ATP binding"/>
    <property type="evidence" value="ECO:0007669"/>
    <property type="project" value="UniProtKB-UniRule"/>
</dbReference>
<comment type="activity regulation">
    <text evidence="9">Activated by a monovalent cation that binds near, but not in, the active site. The most likely occupant of the site in vivo is potassium. Ion binding induces a conformational change that may alter substrate affinity.</text>
</comment>
<feature type="binding site" evidence="9">
    <location>
        <begin position="10"/>
        <end position="12"/>
    </location>
    <ligand>
        <name>substrate</name>
    </ligand>
</feature>
<evidence type="ECO:0000256" key="5">
    <source>
        <dbReference type="ARBA" id="ARBA00022840"/>
    </source>
</evidence>
<dbReference type="GO" id="GO:0046872">
    <property type="term" value="F:metal ion binding"/>
    <property type="evidence" value="ECO:0007669"/>
    <property type="project" value="UniProtKB-KW"/>
</dbReference>
<evidence type="ECO:0000256" key="8">
    <source>
        <dbReference type="ARBA" id="ARBA00023277"/>
    </source>
</evidence>
<dbReference type="Pfam" id="PF00294">
    <property type="entry name" value="PfkB"/>
    <property type="match status" value="1"/>
</dbReference>
<keyword evidence="7 9" id="KW-0630">Potassium</keyword>
<keyword evidence="6 9" id="KW-0460">Magnesium</keyword>
<evidence type="ECO:0000256" key="7">
    <source>
        <dbReference type="ARBA" id="ARBA00022958"/>
    </source>
</evidence>
<feature type="binding site" evidence="9">
    <location>
        <position position="136"/>
    </location>
    <ligand>
        <name>substrate</name>
    </ligand>
</feature>
<gene>
    <name evidence="9" type="primary">rbsK</name>
    <name evidence="11" type="ORF">RCA23_c30610</name>
</gene>
<dbReference type="GO" id="GO:0004747">
    <property type="term" value="F:ribokinase activity"/>
    <property type="evidence" value="ECO:0007669"/>
    <property type="project" value="UniProtKB-UniRule"/>
</dbReference>
<keyword evidence="5 9" id="KW-0067">ATP-binding</keyword>
<keyword evidence="4 9" id="KW-0418">Kinase</keyword>
<evidence type="ECO:0000256" key="9">
    <source>
        <dbReference type="HAMAP-Rule" id="MF_01987"/>
    </source>
</evidence>
<proteinExistence type="inferred from homology"/>
<evidence type="ECO:0000256" key="6">
    <source>
        <dbReference type="ARBA" id="ARBA00022842"/>
    </source>
</evidence>
<comment type="caution">
    <text evidence="9">Lacks conserved residue(s) required for the propagation of feature annotation.</text>
</comment>
<keyword evidence="9" id="KW-0963">Cytoplasm</keyword>
<dbReference type="PRINTS" id="PR00990">
    <property type="entry name" value="RIBOKINASE"/>
</dbReference>